<dbReference type="AlphaFoldDB" id="A0A934VS49"/>
<dbReference type="GO" id="GO:0016853">
    <property type="term" value="F:isomerase activity"/>
    <property type="evidence" value="ECO:0007669"/>
    <property type="project" value="UniProtKB-KW"/>
</dbReference>
<proteinExistence type="predicted"/>
<evidence type="ECO:0000313" key="3">
    <source>
        <dbReference type="Proteomes" id="UP000617628"/>
    </source>
</evidence>
<dbReference type="InterPro" id="IPR036237">
    <property type="entry name" value="Xyl_isomerase-like_sf"/>
</dbReference>
<accession>A0A934VS49</accession>
<dbReference type="Proteomes" id="UP000617628">
    <property type="component" value="Unassembled WGS sequence"/>
</dbReference>
<keyword evidence="3" id="KW-1185">Reference proteome</keyword>
<dbReference type="RefSeq" id="WP_200356362.1">
    <property type="nucleotide sequence ID" value="NZ_JAENIL010000026.1"/>
</dbReference>
<gene>
    <name evidence="2" type="ORF">JIN87_14815</name>
</gene>
<evidence type="ECO:0000259" key="1">
    <source>
        <dbReference type="Pfam" id="PF01261"/>
    </source>
</evidence>
<dbReference type="Gene3D" id="3.20.20.150">
    <property type="entry name" value="Divalent-metal-dependent TIM barrel enzymes"/>
    <property type="match status" value="1"/>
</dbReference>
<dbReference type="EMBL" id="JAENIL010000026">
    <property type="protein sequence ID" value="MBK1878149.1"/>
    <property type="molecule type" value="Genomic_DNA"/>
</dbReference>
<feature type="domain" description="Xylose isomerase-like TIM barrel" evidence="1">
    <location>
        <begin position="31"/>
        <end position="263"/>
    </location>
</feature>
<dbReference type="PANTHER" id="PTHR12110">
    <property type="entry name" value="HYDROXYPYRUVATE ISOMERASE"/>
    <property type="match status" value="1"/>
</dbReference>
<evidence type="ECO:0000313" key="2">
    <source>
        <dbReference type="EMBL" id="MBK1878149.1"/>
    </source>
</evidence>
<reference evidence="2" key="1">
    <citation type="submission" date="2021-01" db="EMBL/GenBank/DDBJ databases">
        <title>Modified the classification status of verrucomicrobia.</title>
        <authorList>
            <person name="Feng X."/>
        </authorList>
    </citation>
    <scope>NUCLEOTIDE SEQUENCE</scope>
    <source>
        <strain evidence="2">KCTC 13126</strain>
    </source>
</reference>
<sequence>MTKKPKFSIGSWAFSFGPFEKNPWTFNQVCEYSAEAGYDGIEINGFHPHPHPDVYNSDAKCAELKKYLDGLGLGISGYAPDFTMAPPAKVEQGLYMAEVEKCTAFCSRMGIELLRTDTITPPEPIEGAAYEEQFKRLADNWRAAAELAEKNGQTIVWEFEPGFWLNKASEVIRMVETVDHDKFKLLFDTSHAYMGAVIGARHHGEKEILEGGLNEYARLAKPHIGHFHLIDSDGKLHDEETSVHAPFGAGFVGFPAVLEELGDSVESLDWWCFDFCFCPTTEEDGRKAIPFVNKLLEDRK</sequence>
<comment type="caution">
    <text evidence="2">The sequence shown here is derived from an EMBL/GenBank/DDBJ whole genome shotgun (WGS) entry which is preliminary data.</text>
</comment>
<protein>
    <submittedName>
        <fullName evidence="2">Sugar phosphate isomerase/epimerase</fullName>
    </submittedName>
</protein>
<organism evidence="2 3">
    <name type="scientific">Pelagicoccus mobilis</name>
    <dbReference type="NCBI Taxonomy" id="415221"/>
    <lineage>
        <taxon>Bacteria</taxon>
        <taxon>Pseudomonadati</taxon>
        <taxon>Verrucomicrobiota</taxon>
        <taxon>Opitutia</taxon>
        <taxon>Puniceicoccales</taxon>
        <taxon>Pelagicoccaceae</taxon>
        <taxon>Pelagicoccus</taxon>
    </lineage>
</organism>
<dbReference type="Pfam" id="PF01261">
    <property type="entry name" value="AP_endonuc_2"/>
    <property type="match status" value="1"/>
</dbReference>
<dbReference type="InterPro" id="IPR050312">
    <property type="entry name" value="IolE/XylAMocC-like"/>
</dbReference>
<keyword evidence="2" id="KW-0413">Isomerase</keyword>
<name>A0A934VS49_9BACT</name>
<dbReference type="SUPFAM" id="SSF51658">
    <property type="entry name" value="Xylose isomerase-like"/>
    <property type="match status" value="1"/>
</dbReference>
<dbReference type="InterPro" id="IPR013022">
    <property type="entry name" value="Xyl_isomerase-like_TIM-brl"/>
</dbReference>